<dbReference type="Proteomes" id="UP001162162">
    <property type="component" value="Unassembled WGS sequence"/>
</dbReference>
<dbReference type="PROSITE" id="PS51885">
    <property type="entry name" value="NEPRILYSIN"/>
    <property type="match status" value="1"/>
</dbReference>
<evidence type="ECO:0000313" key="3">
    <source>
        <dbReference type="Proteomes" id="UP001162162"/>
    </source>
</evidence>
<comment type="caution">
    <text evidence="2">The sequence shown here is derived from an EMBL/GenBank/DDBJ whole genome shotgun (WGS) entry which is preliminary data.</text>
</comment>
<evidence type="ECO:0000313" key="2">
    <source>
        <dbReference type="EMBL" id="KAJ8963479.1"/>
    </source>
</evidence>
<evidence type="ECO:0000259" key="1">
    <source>
        <dbReference type="Pfam" id="PF01431"/>
    </source>
</evidence>
<dbReference type="GO" id="GO:0004222">
    <property type="term" value="F:metalloendopeptidase activity"/>
    <property type="evidence" value="ECO:0007669"/>
    <property type="project" value="InterPro"/>
</dbReference>
<keyword evidence="3" id="KW-1185">Reference proteome</keyword>
<accession>A0AAV8ZGP0</accession>
<feature type="domain" description="Peptidase M13 C-terminal" evidence="1">
    <location>
        <begin position="3"/>
        <end position="108"/>
    </location>
</feature>
<proteinExistence type="predicted"/>
<dbReference type="Gene3D" id="3.40.390.10">
    <property type="entry name" value="Collagenase (Catalytic Domain)"/>
    <property type="match status" value="1"/>
</dbReference>
<organism evidence="2 3">
    <name type="scientific">Aromia moschata</name>
    <dbReference type="NCBI Taxonomy" id="1265417"/>
    <lineage>
        <taxon>Eukaryota</taxon>
        <taxon>Metazoa</taxon>
        <taxon>Ecdysozoa</taxon>
        <taxon>Arthropoda</taxon>
        <taxon>Hexapoda</taxon>
        <taxon>Insecta</taxon>
        <taxon>Pterygota</taxon>
        <taxon>Neoptera</taxon>
        <taxon>Endopterygota</taxon>
        <taxon>Coleoptera</taxon>
        <taxon>Polyphaga</taxon>
        <taxon>Cucujiformia</taxon>
        <taxon>Chrysomeloidea</taxon>
        <taxon>Cerambycidae</taxon>
        <taxon>Cerambycinae</taxon>
        <taxon>Callichromatini</taxon>
        <taxon>Aromia</taxon>
    </lineage>
</organism>
<name>A0AAV8ZGP0_9CUCU</name>
<dbReference type="PRINTS" id="PR00786">
    <property type="entry name" value="NEPRILYSIN"/>
</dbReference>
<dbReference type="AlphaFoldDB" id="A0AAV8ZGP0"/>
<sequence length="114" mass="13097">MSFYSQNRPAYLNYGALGNVIAHELVHGFGLLGNTAYEDGEEKILWTNHTHEHFLAQAECLLENCNKIGIDNNFWMNCKDTFEESFADYVGVNLAFEAYRRLQRDIGEEKIFPG</sequence>
<dbReference type="GO" id="GO:0005886">
    <property type="term" value="C:plasma membrane"/>
    <property type="evidence" value="ECO:0007669"/>
    <property type="project" value="TreeGrafter"/>
</dbReference>
<dbReference type="InterPro" id="IPR018497">
    <property type="entry name" value="Peptidase_M13_C"/>
</dbReference>
<reference evidence="2" key="1">
    <citation type="journal article" date="2023" name="Insect Mol. Biol.">
        <title>Genome sequencing provides insights into the evolution of gene families encoding plant cell wall-degrading enzymes in longhorned beetles.</title>
        <authorList>
            <person name="Shin N.R."/>
            <person name="Okamura Y."/>
            <person name="Kirsch R."/>
            <person name="Pauchet Y."/>
        </authorList>
    </citation>
    <scope>NUCLEOTIDE SEQUENCE</scope>
    <source>
        <strain evidence="2">AMC_N1</strain>
    </source>
</reference>
<dbReference type="EMBL" id="JAPWTK010000001">
    <property type="protein sequence ID" value="KAJ8963479.1"/>
    <property type="molecule type" value="Genomic_DNA"/>
</dbReference>
<dbReference type="PANTHER" id="PTHR11733">
    <property type="entry name" value="ZINC METALLOPROTEASE FAMILY M13 NEPRILYSIN-RELATED"/>
    <property type="match status" value="1"/>
</dbReference>
<protein>
    <recommendedName>
        <fullName evidence="1">Peptidase M13 C-terminal domain-containing protein</fullName>
    </recommendedName>
</protein>
<dbReference type="GO" id="GO:0016485">
    <property type="term" value="P:protein processing"/>
    <property type="evidence" value="ECO:0007669"/>
    <property type="project" value="TreeGrafter"/>
</dbReference>
<dbReference type="PANTHER" id="PTHR11733:SF133">
    <property type="entry name" value="PHOSPHATE-REGULATING NEUTRAL ENDOPEPTIDASE PHEX"/>
    <property type="match status" value="1"/>
</dbReference>
<dbReference type="SUPFAM" id="SSF55486">
    <property type="entry name" value="Metalloproteases ('zincins'), catalytic domain"/>
    <property type="match status" value="1"/>
</dbReference>
<dbReference type="InterPro" id="IPR000718">
    <property type="entry name" value="Peptidase_M13"/>
</dbReference>
<dbReference type="InterPro" id="IPR024079">
    <property type="entry name" value="MetalloPept_cat_dom_sf"/>
</dbReference>
<dbReference type="Pfam" id="PF01431">
    <property type="entry name" value="Peptidase_M13"/>
    <property type="match status" value="1"/>
</dbReference>
<gene>
    <name evidence="2" type="ORF">NQ318_018962</name>
</gene>